<comment type="caution">
    <text evidence="1">The sequence shown here is derived from an EMBL/GenBank/DDBJ whole genome shotgun (WGS) entry which is preliminary data.</text>
</comment>
<organism evidence="1 2">
    <name type="scientific">Rhizoctonia solani</name>
    <dbReference type="NCBI Taxonomy" id="456999"/>
    <lineage>
        <taxon>Eukaryota</taxon>
        <taxon>Fungi</taxon>
        <taxon>Dikarya</taxon>
        <taxon>Basidiomycota</taxon>
        <taxon>Agaricomycotina</taxon>
        <taxon>Agaricomycetes</taxon>
        <taxon>Cantharellales</taxon>
        <taxon>Ceratobasidiaceae</taxon>
        <taxon>Rhizoctonia</taxon>
    </lineage>
</organism>
<name>A0A8H3BIJ6_9AGAM</name>
<sequence>MPLIATYDNVRGVLGVAHFFAERKVWEYIVSTRFRIVELNHPAGFFPLFIITLTLYQYSTMCWPGYGFYCYSCCPLAHEHSSNLRPSPGQHDTVASEVTDLVGASMAPSS</sequence>
<dbReference type="Proteomes" id="UP000663843">
    <property type="component" value="Unassembled WGS sequence"/>
</dbReference>
<evidence type="ECO:0000313" key="1">
    <source>
        <dbReference type="EMBL" id="CAE6458627.1"/>
    </source>
</evidence>
<proteinExistence type="predicted"/>
<evidence type="ECO:0000313" key="2">
    <source>
        <dbReference type="Proteomes" id="UP000663843"/>
    </source>
</evidence>
<dbReference type="EMBL" id="CAJMWT010002937">
    <property type="protein sequence ID" value="CAE6458627.1"/>
    <property type="molecule type" value="Genomic_DNA"/>
</dbReference>
<dbReference type="AlphaFoldDB" id="A0A8H3BIJ6"/>
<reference evidence="1" key="1">
    <citation type="submission" date="2021-01" db="EMBL/GenBank/DDBJ databases">
        <authorList>
            <person name="Kaushik A."/>
        </authorList>
    </citation>
    <scope>NUCLEOTIDE SEQUENCE</scope>
    <source>
        <strain evidence="1">AG2-2IIIB</strain>
    </source>
</reference>
<gene>
    <name evidence="1" type="ORF">RDB_LOCUS93810</name>
</gene>
<protein>
    <submittedName>
        <fullName evidence="1">Uncharacterized protein</fullName>
    </submittedName>
</protein>
<accession>A0A8H3BIJ6</accession>